<feature type="region of interest" description="Disordered" evidence="1">
    <location>
        <begin position="515"/>
        <end position="546"/>
    </location>
</feature>
<feature type="region of interest" description="Disordered" evidence="1">
    <location>
        <begin position="787"/>
        <end position="992"/>
    </location>
</feature>
<feature type="region of interest" description="Disordered" evidence="1">
    <location>
        <begin position="421"/>
        <end position="447"/>
    </location>
</feature>
<feature type="compositionally biased region" description="Low complexity" evidence="1">
    <location>
        <begin position="294"/>
        <end position="310"/>
    </location>
</feature>
<proteinExistence type="predicted"/>
<protein>
    <submittedName>
        <fullName evidence="2">Uncharacterized protein</fullName>
    </submittedName>
</protein>
<feature type="compositionally biased region" description="Low complexity" evidence="1">
    <location>
        <begin position="193"/>
        <end position="209"/>
    </location>
</feature>
<sequence>MADTDDEADDDEDEDGMGVGAGIAHRMARLAAQDRSVRAVGLESAGVAGQPHTSRGGGGAAEGDASADGALVAGGGVAADADAIARRRTKRARPIGPLATPVDGFDSSPPAKRAAAFTPAPEFPDAPMNDATASAAESPLPQAGSVRRPSADHLDAAASLAGLPAAMPEAAADGTTQGPVLDAATSLPADPWAGPSSSSSAAGGAANAGYGAADAAAQATAASSAASAAASFVAAAARMASGMPALLEAARGGAAATTLPSGHAADGGDMAAATPAAAPPGAEERPSARRRAAAAKATSQGGSGTAAGAAQHPAIDDAPEDAPPDETLVKAALMPTLPAMSRAVLASPCLTSVMQVAFSRDADPGDVAMAEPFIHAVMDAAGAAPASEGSLRPLVWASGLLQAAGAREAAAAATALEAQLVGLPPPPSSPSHAQPAADVPSWGPKVRRRLGEDLPDFGKDAHAAGLAAVVAGLAVVGALRLPSTASSEEAEGHSDAPPAVDEVLVGLLMGQRSTAIAAPNSPDTMRRSRKPPHRPPDRPPASARRPFPVVLARRVADRLCSVETADQEGALLTLRYTAGVSEADALFAGRAVVIARCLFDWAQQRDAPLREAVAAARRAPPQASPNTAGFGDGGASADSSADPQAPAPTPGRPGQATASKGKRSTSRRRAPARVTASRAGAVGGASSAASPSDLGGASSSSSSSSSSSAAAAASGRGAAARGRASKRYRSTGPAALSSAVDPAVSPTDDYPADLGASAVNATPGAGRASSRSNADLSDAALALAGLSSGGSRAHASRHVGAAPSPSGLGGGIEGDGAQGSLLSPGVFGQQQRSSRGEFSSPGGLSMPPPSAAKGGQFDDSSDAREGAGPLGSPDPALASSRLEAVGGIGARRSASRSRRLRAKLAGDAARGSEGQTENDDGEDDDDDDAGSPTVRAMADLQGSPAPTAARGTSAARRAAVRRSPRTASPRRDAARTAVAPPSGGARRSSRRR</sequence>
<feature type="compositionally biased region" description="Basic residues" evidence="1">
    <location>
        <begin position="893"/>
        <end position="902"/>
    </location>
</feature>
<dbReference type="AlphaFoldDB" id="A0A5A8EAF7"/>
<feature type="compositionally biased region" description="Low complexity" evidence="1">
    <location>
        <begin position="257"/>
        <end position="281"/>
    </location>
</feature>
<feature type="region of interest" description="Disordered" evidence="1">
    <location>
        <begin position="42"/>
        <end position="68"/>
    </location>
</feature>
<evidence type="ECO:0000313" key="3">
    <source>
        <dbReference type="Proteomes" id="UP000322899"/>
    </source>
</evidence>
<feature type="compositionally biased region" description="Acidic residues" evidence="1">
    <location>
        <begin position="1"/>
        <end position="16"/>
    </location>
</feature>
<feature type="compositionally biased region" description="Low complexity" evidence="1">
    <location>
        <begin position="156"/>
        <end position="172"/>
    </location>
</feature>
<feature type="compositionally biased region" description="Low complexity" evidence="1">
    <location>
        <begin position="787"/>
        <end position="806"/>
    </location>
</feature>
<comment type="caution">
    <text evidence="2">The sequence shown here is derived from an EMBL/GenBank/DDBJ whole genome shotgun (WGS) entry which is preliminary data.</text>
</comment>
<feature type="compositionally biased region" description="Low complexity" evidence="1">
    <location>
        <begin position="635"/>
        <end position="644"/>
    </location>
</feature>
<dbReference type="EMBL" id="VLTO01000024">
    <property type="protein sequence ID" value="KAA0174248.1"/>
    <property type="molecule type" value="Genomic_DNA"/>
</dbReference>
<reference evidence="2 3" key="1">
    <citation type="submission" date="2019-07" db="EMBL/GenBank/DDBJ databases">
        <title>Genomes of Cafeteria roenbergensis.</title>
        <authorList>
            <person name="Fischer M.G."/>
            <person name="Hackl T."/>
            <person name="Roman M."/>
        </authorList>
    </citation>
    <scope>NUCLEOTIDE SEQUENCE [LARGE SCALE GENOMIC DNA]</scope>
    <source>
        <strain evidence="2 3">E4-10P</strain>
    </source>
</reference>
<organism evidence="2 3">
    <name type="scientific">Cafeteria roenbergensis</name>
    <name type="common">Marine flagellate</name>
    <dbReference type="NCBI Taxonomy" id="33653"/>
    <lineage>
        <taxon>Eukaryota</taxon>
        <taxon>Sar</taxon>
        <taxon>Stramenopiles</taxon>
        <taxon>Bigyra</taxon>
        <taxon>Opalozoa</taxon>
        <taxon>Bicosoecida</taxon>
        <taxon>Cafeteriaceae</taxon>
        <taxon>Cafeteria</taxon>
    </lineage>
</organism>
<feature type="region of interest" description="Disordered" evidence="1">
    <location>
        <begin position="85"/>
        <end position="209"/>
    </location>
</feature>
<evidence type="ECO:0000313" key="2">
    <source>
        <dbReference type="EMBL" id="KAA0174248.1"/>
    </source>
</evidence>
<feature type="region of interest" description="Disordered" evidence="1">
    <location>
        <begin position="257"/>
        <end position="324"/>
    </location>
</feature>
<accession>A0A5A8EAF7</accession>
<dbReference type="Proteomes" id="UP000322899">
    <property type="component" value="Unassembled WGS sequence"/>
</dbReference>
<evidence type="ECO:0000256" key="1">
    <source>
        <dbReference type="SAM" id="MobiDB-lite"/>
    </source>
</evidence>
<feature type="compositionally biased region" description="Acidic residues" evidence="1">
    <location>
        <begin position="916"/>
        <end position="929"/>
    </location>
</feature>
<feature type="compositionally biased region" description="Low complexity" evidence="1">
    <location>
        <begin position="975"/>
        <end position="986"/>
    </location>
</feature>
<name>A0A5A8EAF7_CAFRO</name>
<feature type="compositionally biased region" description="Polar residues" evidence="1">
    <location>
        <begin position="828"/>
        <end position="837"/>
    </location>
</feature>
<feature type="region of interest" description="Disordered" evidence="1">
    <location>
        <begin position="1"/>
        <end position="21"/>
    </location>
</feature>
<gene>
    <name evidence="2" type="ORF">FNF27_04260</name>
</gene>
<feature type="region of interest" description="Disordered" evidence="1">
    <location>
        <begin position="612"/>
        <end position="773"/>
    </location>
</feature>
<feature type="compositionally biased region" description="Low complexity" evidence="1">
    <location>
        <begin position="676"/>
        <end position="722"/>
    </location>
</feature>
<feature type="compositionally biased region" description="Low complexity" evidence="1">
    <location>
        <begin position="612"/>
        <end position="625"/>
    </location>
</feature>
<feature type="compositionally biased region" description="Low complexity" evidence="1">
    <location>
        <begin position="943"/>
        <end position="957"/>
    </location>
</feature>
<feature type="compositionally biased region" description="Basic residues" evidence="1">
    <location>
        <begin position="660"/>
        <end position="671"/>
    </location>
</feature>
<feature type="compositionally biased region" description="Gly residues" evidence="1">
    <location>
        <begin position="807"/>
        <end position="817"/>
    </location>
</feature>